<evidence type="ECO:0000256" key="7">
    <source>
        <dbReference type="ARBA" id="ARBA00023315"/>
    </source>
</evidence>
<feature type="domain" description="O-acyltransferase WSD1 C-terminal" evidence="12">
    <location>
        <begin position="304"/>
        <end position="449"/>
    </location>
</feature>
<dbReference type="PANTHER" id="PTHR31650:SF34">
    <property type="entry name" value="O-ACYLTRANSFERASE WSD1-LIKE ISOFORM X1"/>
    <property type="match status" value="1"/>
</dbReference>
<comment type="pathway">
    <text evidence="4">Lipid metabolism.</text>
</comment>
<dbReference type="InterPro" id="IPR045034">
    <property type="entry name" value="O-acyltransferase_WSD1-like"/>
</dbReference>
<feature type="domain" description="O-acyltransferase WSD1-like N-terminal" evidence="11">
    <location>
        <begin position="97"/>
        <end position="253"/>
    </location>
</feature>
<evidence type="ECO:0000256" key="1">
    <source>
        <dbReference type="ARBA" id="ARBA00004162"/>
    </source>
</evidence>
<dbReference type="EMBL" id="JBBNAF010000014">
    <property type="protein sequence ID" value="KAK9084543.1"/>
    <property type="molecule type" value="Genomic_DNA"/>
</dbReference>
<name>A0AAP0E3W6_9MAGN</name>
<dbReference type="GO" id="GO:0004144">
    <property type="term" value="F:diacylglycerol O-acyltransferase activity"/>
    <property type="evidence" value="ECO:0007669"/>
    <property type="project" value="UniProtKB-EC"/>
</dbReference>
<evidence type="ECO:0000256" key="5">
    <source>
        <dbReference type="ARBA" id="ARBA00022679"/>
    </source>
</evidence>
<comment type="pathway">
    <text evidence="3">Glycerolipid metabolism; triacylglycerol biosynthesis.</text>
</comment>
<evidence type="ECO:0008006" key="16">
    <source>
        <dbReference type="Google" id="ProtNLM"/>
    </source>
</evidence>
<dbReference type="GO" id="GO:0005789">
    <property type="term" value="C:endoplasmic reticulum membrane"/>
    <property type="evidence" value="ECO:0007669"/>
    <property type="project" value="UniProtKB-SubCell"/>
</dbReference>
<dbReference type="PANTHER" id="PTHR31650">
    <property type="entry name" value="O-ACYLTRANSFERASE (WSD1-LIKE) FAMILY PROTEIN"/>
    <property type="match status" value="1"/>
</dbReference>
<proteinExistence type="inferred from homology"/>
<sequence length="462" mass="51820">MAAHTMLPPLSPLSQYINTPTLTFFVMGVIEVEVAFDKHETLNFLKHSFRPLNKRFSSAIVTDEKGVQRWKKVECPIEDHLVIPTFPPNLSPQEYEEHLEEYISDMYMTPLPDSHSPWQVHLITYPTPNAAGSLVFKLHHSLGDGYSFMGALFSLFRKADDPSAPLKFPTMCSRLTEQISSYTKLSNLAFRCYYTLSDFAKGILGMYLEDDKHVLRSGAPKVEYKPVNIASVTFSLDDIKAIKNKVEGTVNDVTTGVMAYALQLYMKRVGQEPINPVATAAIVMNLRMYRGFKNLEEMLKANIWGNHFHFVSVPLPMTSDLDNVDPLDYVIGSKAEMKKKMNSLGAYFSSKFVSLLGSLRGTEAAAEYIHSNLRNTTFMVSNMCGPQEKASLAGHTLKSFYFTVPGIPQSLVFSIVTYMGKLRLVASSEKGFIDSRVLNSCLKEAFQKIYVAATGENPLKIY</sequence>
<evidence type="ECO:0000313" key="13">
    <source>
        <dbReference type="EMBL" id="KAK9084543.1"/>
    </source>
</evidence>
<keyword evidence="5" id="KW-0808">Transferase</keyword>
<evidence type="ECO:0000313" key="15">
    <source>
        <dbReference type="Proteomes" id="UP001420932"/>
    </source>
</evidence>
<evidence type="ECO:0000256" key="8">
    <source>
        <dbReference type="ARBA" id="ARBA00024360"/>
    </source>
</evidence>
<reference evidence="13 15" key="1">
    <citation type="submission" date="2024-01" db="EMBL/GenBank/DDBJ databases">
        <title>Genome assemblies of Stephania.</title>
        <authorList>
            <person name="Yang L."/>
        </authorList>
    </citation>
    <scope>NUCLEOTIDE SEQUENCE [LARGE SCALE GENOMIC DNA]</scope>
    <source>
        <strain evidence="13">YNDBR</strain>
        <tissue evidence="13">Leaf</tissue>
    </source>
</reference>
<dbReference type="GO" id="GO:0047196">
    <property type="term" value="F:long-chain-alcohol O-fatty-acyltransferase activity"/>
    <property type="evidence" value="ECO:0007669"/>
    <property type="project" value="UniProtKB-EC"/>
</dbReference>
<comment type="catalytic activity">
    <reaction evidence="9">
        <text>a long chain fatty alcohol + a fatty acyl-CoA = a long-chain alcohol wax ester + CoA</text>
        <dbReference type="Rhea" id="RHEA:38443"/>
        <dbReference type="ChEBI" id="CHEBI:17135"/>
        <dbReference type="ChEBI" id="CHEBI:57287"/>
        <dbReference type="ChEBI" id="CHEBI:77636"/>
        <dbReference type="ChEBI" id="CHEBI:235323"/>
        <dbReference type="EC" id="2.3.1.75"/>
    </reaction>
</comment>
<protein>
    <recommendedName>
        <fullName evidence="16">Diacylglycerol O-acyltransferase</fullName>
    </recommendedName>
</protein>
<evidence type="ECO:0000256" key="9">
    <source>
        <dbReference type="ARBA" id="ARBA00047604"/>
    </source>
</evidence>
<comment type="subcellular location">
    <subcellularLocation>
        <location evidence="1">Cell membrane</location>
        <topology evidence="1">Single-pass membrane protein</topology>
    </subcellularLocation>
    <subcellularLocation>
        <location evidence="2">Endoplasmic reticulum membrane</location>
    </subcellularLocation>
</comment>
<dbReference type="Pfam" id="PF03007">
    <property type="entry name" value="WS_DGAT_cat"/>
    <property type="match status" value="1"/>
</dbReference>
<dbReference type="GO" id="GO:0019432">
    <property type="term" value="P:triglyceride biosynthetic process"/>
    <property type="evidence" value="ECO:0007669"/>
    <property type="project" value="TreeGrafter"/>
</dbReference>
<evidence type="ECO:0000259" key="11">
    <source>
        <dbReference type="Pfam" id="PF03007"/>
    </source>
</evidence>
<accession>A0AAP0E3W6</accession>
<evidence type="ECO:0000256" key="2">
    <source>
        <dbReference type="ARBA" id="ARBA00004586"/>
    </source>
</evidence>
<dbReference type="InterPro" id="IPR004255">
    <property type="entry name" value="O-acyltransferase_WSD1_N"/>
</dbReference>
<evidence type="ECO:0000256" key="10">
    <source>
        <dbReference type="ARBA" id="ARBA00048109"/>
    </source>
</evidence>
<dbReference type="Proteomes" id="UP001420932">
    <property type="component" value="Unassembled WGS sequence"/>
</dbReference>
<dbReference type="GO" id="GO:0005886">
    <property type="term" value="C:plasma membrane"/>
    <property type="evidence" value="ECO:0007669"/>
    <property type="project" value="UniProtKB-SubCell"/>
</dbReference>
<comment type="caution">
    <text evidence="13">The sequence shown here is derived from an EMBL/GenBank/DDBJ whole genome shotgun (WGS) entry which is preliminary data.</text>
</comment>
<dbReference type="EMBL" id="JBBNAF010000005">
    <property type="protein sequence ID" value="KAK9141460.1"/>
    <property type="molecule type" value="Genomic_DNA"/>
</dbReference>
<evidence type="ECO:0000313" key="14">
    <source>
        <dbReference type="EMBL" id="KAK9141460.1"/>
    </source>
</evidence>
<keyword evidence="7" id="KW-0012">Acyltransferase</keyword>
<evidence type="ECO:0000256" key="3">
    <source>
        <dbReference type="ARBA" id="ARBA00004771"/>
    </source>
</evidence>
<evidence type="ECO:0000256" key="6">
    <source>
        <dbReference type="ARBA" id="ARBA00022824"/>
    </source>
</evidence>
<keyword evidence="6" id="KW-0256">Endoplasmic reticulum</keyword>
<comment type="catalytic activity">
    <reaction evidence="10">
        <text>an acyl-CoA + a 1,2-diacyl-sn-glycerol = a triacyl-sn-glycerol + CoA</text>
        <dbReference type="Rhea" id="RHEA:10868"/>
        <dbReference type="ChEBI" id="CHEBI:17815"/>
        <dbReference type="ChEBI" id="CHEBI:57287"/>
        <dbReference type="ChEBI" id="CHEBI:58342"/>
        <dbReference type="ChEBI" id="CHEBI:64615"/>
        <dbReference type="EC" id="2.3.1.20"/>
    </reaction>
</comment>
<gene>
    <name evidence="14" type="ORF">Syun_010860</name>
    <name evidence="13" type="ORF">Syun_031559</name>
</gene>
<evidence type="ECO:0000259" key="12">
    <source>
        <dbReference type="Pfam" id="PF06974"/>
    </source>
</evidence>
<dbReference type="Pfam" id="PF06974">
    <property type="entry name" value="WS_DGAT_C"/>
    <property type="match status" value="1"/>
</dbReference>
<keyword evidence="15" id="KW-1185">Reference proteome</keyword>
<organism evidence="13 15">
    <name type="scientific">Stephania yunnanensis</name>
    <dbReference type="NCBI Taxonomy" id="152371"/>
    <lineage>
        <taxon>Eukaryota</taxon>
        <taxon>Viridiplantae</taxon>
        <taxon>Streptophyta</taxon>
        <taxon>Embryophyta</taxon>
        <taxon>Tracheophyta</taxon>
        <taxon>Spermatophyta</taxon>
        <taxon>Magnoliopsida</taxon>
        <taxon>Ranunculales</taxon>
        <taxon>Menispermaceae</taxon>
        <taxon>Menispermoideae</taxon>
        <taxon>Cissampelideae</taxon>
        <taxon>Stephania</taxon>
    </lineage>
</organism>
<comment type="similarity">
    <text evidence="8">In the N-terminal section; belongs to the long-chain O-acyltransferase family.</text>
</comment>
<evidence type="ECO:0000256" key="4">
    <source>
        <dbReference type="ARBA" id="ARBA00005189"/>
    </source>
</evidence>
<dbReference type="AlphaFoldDB" id="A0AAP0E3W6"/>
<dbReference type="InterPro" id="IPR009721">
    <property type="entry name" value="O-acyltransferase_WSD1_C"/>
</dbReference>